<feature type="compositionally biased region" description="Basic and acidic residues" evidence="1">
    <location>
        <begin position="202"/>
        <end position="216"/>
    </location>
</feature>
<feature type="compositionally biased region" description="Basic and acidic residues" evidence="1">
    <location>
        <begin position="368"/>
        <end position="400"/>
    </location>
</feature>
<proteinExistence type="predicted"/>
<feature type="compositionally biased region" description="Low complexity" evidence="1">
    <location>
        <begin position="401"/>
        <end position="410"/>
    </location>
</feature>
<dbReference type="GO" id="GO:0008061">
    <property type="term" value="F:chitin binding"/>
    <property type="evidence" value="ECO:0007669"/>
    <property type="project" value="InterPro"/>
</dbReference>
<dbReference type="AlphaFoldDB" id="A0A1D2N3I2"/>
<feature type="compositionally biased region" description="Basic and acidic residues" evidence="1">
    <location>
        <begin position="175"/>
        <end position="189"/>
    </location>
</feature>
<dbReference type="GO" id="GO:0005576">
    <property type="term" value="C:extracellular region"/>
    <property type="evidence" value="ECO:0007669"/>
    <property type="project" value="InterPro"/>
</dbReference>
<feature type="compositionally biased region" description="Pro residues" evidence="1">
    <location>
        <begin position="492"/>
        <end position="502"/>
    </location>
</feature>
<feature type="compositionally biased region" description="Polar residues" evidence="1">
    <location>
        <begin position="528"/>
        <end position="545"/>
    </location>
</feature>
<dbReference type="PROSITE" id="PS50940">
    <property type="entry name" value="CHIT_BIND_II"/>
    <property type="match status" value="1"/>
</dbReference>
<feature type="compositionally biased region" description="Pro residues" evidence="1">
    <location>
        <begin position="337"/>
        <end position="351"/>
    </location>
</feature>
<feature type="domain" description="Chitin-binding type-2" evidence="2">
    <location>
        <begin position="1070"/>
        <end position="1133"/>
    </location>
</feature>
<evidence type="ECO:0000256" key="1">
    <source>
        <dbReference type="SAM" id="MobiDB-lite"/>
    </source>
</evidence>
<feature type="compositionally biased region" description="Polar residues" evidence="1">
    <location>
        <begin position="995"/>
        <end position="1013"/>
    </location>
</feature>
<sequence>GEHEHEYAPPGETPPNGMDEIPGFLNIQLPEMNPSPSDPTFNDGQRQQIHHPAQFAPSGFSHDFRDHEMPTGLEQFPPSMPPGMGNENGPPPGMKDDARLHGDNPQDIQWDFRPLEDNNVEPVPQYHRPIPVETTTRHPMLHLDLVNGNNHVPPPPQGPPPMGPEGNFRGPPMMIRDERPPPNVRDEPFRPPPGPLRQPPPFHEEHNKLPPRDDRGPPPPPMRNENHGRPPPPRRDEPHGRPPPPPPRRDEPQRQHERPPPPPHREHERPPPPPHRELERPPPPPHRQHERPPPPPQREHERPPPPHRDHERPPPQPGRRGPPPQNHHNNPEHDKPNFPPHRGPQQHPPPSRQHDNRPKPGAFFYPPSKEDSFIFDKDRRNFLDQHKKIENLRPPTRNEGRPGQQQQRGDQWQEDQGRNPGLPRIPPTPQGMPNFLDIQKVPKDQQPKSNAQNPFLHKPPHVKPNNIPPQIFKPPPPPPPKQNFFTNLLTASPPPHRPPPNHNQPQRQPNHPPPKEHKPDSFARIPFHNNNRPQDKPNNSNNFINAYNDRFEPPAPHGHENSVNPILPAFPGKESRLPFFPFPPGDSVESFVDLDKDPHAHLLPPTLVPPPHFEGEHPPALPVRTLSNKPQNQQAPTRPIYQTKPNNNEPRDEKHKLLEAFETLNKANYDTIQSLAADKYGPGFIDKLKTKSNMMRPEQKPVLPIRFEPLPIITTTTTTPPPKPMFNMFEAFTTKKPTAAAIQDETAKLAELLKMINKPNSQAPSAQQLTSASSMPSHDNNNNGGGNNDALANLLKSLQKATPSPTTTTTTRRPEMPSNPGLVSLTSTFNTASNDIKSLQAQLAKAIIAKAHRKNPSDELEKPHYQPLTINVAANPNENPLTVLQQLAQNRQDTVQAANAATKNYTASQIETLKKLIALNNIEQKLSNNNNDQLLKLQALFPAALKAPSPSSFPPSNSITAKMLDSSTANSNHLHGTDPTILALKALAMSKSHHVNPQPSISFPQQVKPTDPSSGPIDVDLSAILSPSPPVVEQMNRKRRLTNVKNAPKSFFPANATQGFEEYSAPLWSEFHCDEQSFFPGLYADTELGCRVFHLCAKTDAGYMMKSFRCPKETVFDQEVLRCNWNLFVDCPASTKKYHFNKYLSQSFQFLKILGEFSANYQKTNDKQ</sequence>
<dbReference type="InterPro" id="IPR002557">
    <property type="entry name" value="Chitin-bd_dom"/>
</dbReference>
<dbReference type="EMBL" id="LJIJ01000253">
    <property type="protein sequence ID" value="ODM99828.1"/>
    <property type="molecule type" value="Genomic_DNA"/>
</dbReference>
<accession>A0A1D2N3I2</accession>
<feature type="non-terminal residue" evidence="3">
    <location>
        <position position="1"/>
    </location>
</feature>
<feature type="region of interest" description="Disordered" evidence="1">
    <location>
        <begin position="1"/>
        <end position="111"/>
    </location>
</feature>
<feature type="compositionally biased region" description="Polar residues" evidence="1">
    <location>
        <begin position="625"/>
        <end position="636"/>
    </location>
</feature>
<feature type="compositionally biased region" description="Basic and acidic residues" evidence="1">
    <location>
        <begin position="224"/>
        <end position="240"/>
    </location>
</feature>
<dbReference type="SUPFAM" id="SSF57625">
    <property type="entry name" value="Invertebrate chitin-binding proteins"/>
    <property type="match status" value="1"/>
</dbReference>
<dbReference type="Proteomes" id="UP000094527">
    <property type="component" value="Unassembled WGS sequence"/>
</dbReference>
<feature type="compositionally biased region" description="Basic and acidic residues" evidence="1">
    <location>
        <begin position="549"/>
        <end position="560"/>
    </location>
</feature>
<dbReference type="OrthoDB" id="6505219at2759"/>
<dbReference type="Pfam" id="PF01607">
    <property type="entry name" value="CBM_14"/>
    <property type="match status" value="1"/>
</dbReference>
<feature type="compositionally biased region" description="Basic and acidic residues" evidence="1">
    <location>
        <begin position="297"/>
        <end position="313"/>
    </location>
</feature>
<feature type="compositionally biased region" description="Pro residues" evidence="1">
    <location>
        <begin position="471"/>
        <end position="481"/>
    </location>
</feature>
<keyword evidence="4" id="KW-1185">Reference proteome</keyword>
<dbReference type="OMA" id="TEMANPI"/>
<feature type="compositionally biased region" description="Basic and acidic residues" evidence="1">
    <location>
        <begin position="247"/>
        <end position="280"/>
    </location>
</feature>
<feature type="compositionally biased region" description="Basic and acidic residues" evidence="1">
    <location>
        <begin position="94"/>
        <end position="104"/>
    </location>
</feature>
<comment type="caution">
    <text evidence="3">The sequence shown here is derived from an EMBL/GenBank/DDBJ whole genome shotgun (WGS) entry which is preliminary data.</text>
</comment>
<feature type="compositionally biased region" description="Pro residues" evidence="1">
    <location>
        <begin position="152"/>
        <end position="163"/>
    </location>
</feature>
<feature type="compositionally biased region" description="Low complexity" evidence="1">
    <location>
        <begin position="802"/>
        <end position="811"/>
    </location>
</feature>
<feature type="region of interest" description="Disordered" evidence="1">
    <location>
        <begin position="138"/>
        <end position="561"/>
    </location>
</feature>
<organism evidence="3 4">
    <name type="scientific">Orchesella cincta</name>
    <name type="common">Springtail</name>
    <name type="synonym">Podura cincta</name>
    <dbReference type="NCBI Taxonomy" id="48709"/>
    <lineage>
        <taxon>Eukaryota</taxon>
        <taxon>Metazoa</taxon>
        <taxon>Ecdysozoa</taxon>
        <taxon>Arthropoda</taxon>
        <taxon>Hexapoda</taxon>
        <taxon>Collembola</taxon>
        <taxon>Entomobryomorpha</taxon>
        <taxon>Entomobryoidea</taxon>
        <taxon>Orchesellidae</taxon>
        <taxon>Orchesellinae</taxon>
        <taxon>Orchesella</taxon>
    </lineage>
</organism>
<dbReference type="Gene3D" id="2.170.140.10">
    <property type="entry name" value="Chitin binding domain"/>
    <property type="match status" value="1"/>
</dbReference>
<gene>
    <name evidence="3" type="ORF">Ocin01_06850</name>
</gene>
<evidence type="ECO:0000259" key="2">
    <source>
        <dbReference type="PROSITE" id="PS50940"/>
    </source>
</evidence>
<evidence type="ECO:0000313" key="4">
    <source>
        <dbReference type="Proteomes" id="UP000094527"/>
    </source>
</evidence>
<dbReference type="InterPro" id="IPR036508">
    <property type="entry name" value="Chitin-bd_dom_sf"/>
</dbReference>
<protein>
    <recommendedName>
        <fullName evidence="2">Chitin-binding type-2 domain-containing protein</fullName>
    </recommendedName>
</protein>
<feature type="compositionally biased region" description="Pro residues" evidence="1">
    <location>
        <begin position="190"/>
        <end position="201"/>
    </location>
</feature>
<evidence type="ECO:0000313" key="3">
    <source>
        <dbReference type="EMBL" id="ODM99828.1"/>
    </source>
</evidence>
<feature type="compositionally biased region" description="Polar residues" evidence="1">
    <location>
        <begin position="761"/>
        <end position="778"/>
    </location>
</feature>
<feature type="compositionally biased region" description="Pro residues" evidence="1">
    <location>
        <begin position="314"/>
        <end position="325"/>
    </location>
</feature>
<reference evidence="3 4" key="1">
    <citation type="journal article" date="2016" name="Genome Biol. Evol.">
        <title>Gene Family Evolution Reflects Adaptation to Soil Environmental Stressors in the Genome of the Collembolan Orchesella cincta.</title>
        <authorList>
            <person name="Faddeeva-Vakhrusheva A."/>
            <person name="Derks M.F."/>
            <person name="Anvar S.Y."/>
            <person name="Agamennone V."/>
            <person name="Suring W."/>
            <person name="Smit S."/>
            <person name="van Straalen N.M."/>
            <person name="Roelofs D."/>
        </authorList>
    </citation>
    <scope>NUCLEOTIDE SEQUENCE [LARGE SCALE GENOMIC DNA]</scope>
    <source>
        <tissue evidence="3">Mixed pool</tissue>
    </source>
</reference>
<name>A0A1D2N3I2_ORCCI</name>
<feature type="compositionally biased region" description="Polar residues" evidence="1">
    <location>
        <begin position="34"/>
        <end position="47"/>
    </location>
</feature>
<feature type="region of interest" description="Disordered" evidence="1">
    <location>
        <begin position="612"/>
        <end position="651"/>
    </location>
</feature>
<feature type="region of interest" description="Disordered" evidence="1">
    <location>
        <begin position="995"/>
        <end position="1014"/>
    </location>
</feature>
<feature type="region of interest" description="Disordered" evidence="1">
    <location>
        <begin position="761"/>
        <end position="826"/>
    </location>
</feature>